<reference evidence="3" key="1">
    <citation type="submission" date="2021-01" db="EMBL/GenBank/DDBJ databases">
        <authorList>
            <person name="Corre E."/>
            <person name="Pelletier E."/>
            <person name="Niang G."/>
            <person name="Scheremetjew M."/>
            <person name="Finn R."/>
            <person name="Kale V."/>
            <person name="Holt S."/>
            <person name="Cochrane G."/>
            <person name="Meng A."/>
            <person name="Brown T."/>
            <person name="Cohen L."/>
        </authorList>
    </citation>
    <scope>NUCLEOTIDE SEQUENCE</scope>
    <source>
        <strain evidence="3">MM31A-1</strain>
    </source>
</reference>
<dbReference type="Gene3D" id="2.20.110.10">
    <property type="entry name" value="Histone H3 K4-specific methyltransferase SET7/9 N-terminal domain"/>
    <property type="match status" value="2"/>
</dbReference>
<dbReference type="AlphaFoldDB" id="A0A7S3V685"/>
<feature type="compositionally biased region" description="Basic and acidic residues" evidence="2">
    <location>
        <begin position="25"/>
        <end position="36"/>
    </location>
</feature>
<name>A0A7S3V685_9STRA</name>
<dbReference type="SUPFAM" id="SSF82185">
    <property type="entry name" value="Histone H3 K4-specific methyltransferase SET7/9 N-terminal domain"/>
    <property type="match status" value="1"/>
</dbReference>
<sequence>MRLPWNKKKEAKKVIPPAESSYEQDQMKDHGGDVENTKSTTFLYEPEPKAPMYLMDVDVFSEEGKFLRQDIALNEGKLVRYRDLEEVDRAQTMIVFISHRWLNTDSDKPDSDDNFKFKITKLGLDMLKRQSGGGVRMLVWLDYSCMNQLDRLLMASGIASLPAYVERSSVILSPILPNDYYTQNDLDFINSLDDNLMMKLTENMAPEHRDIMRKYSHLLDMTSRGWIRLEEFLASNIPFHGRDGLQYDFFGLVGSHRTDRPHFLVTPDLTILDPLIVLPRLSNETARLLDPVNGRLFDSKDVAKIKIALDVVKDHVDLSCDEVYEGGEDEKNRPHGVGKKLYTSGAIYKGEWKHGKRNGKGKLFTSNGNRYEGDWYDDKMHGQGVLTYVFGDYHDGGFEHDHRSGKGSYVYTNGCAYYGSWKESIPCDPNAYYTKPDGSRFENEQAAHDYMAALTNVESKSMGIEGQETAFVATDRSDDGFVSRLFKKIFCL</sequence>
<accession>A0A7S3V685</accession>
<protein>
    <submittedName>
        <fullName evidence="3">Uncharacterized protein</fullName>
    </submittedName>
</protein>
<dbReference type="EMBL" id="HBIO01006405">
    <property type="protein sequence ID" value="CAE0459840.1"/>
    <property type="molecule type" value="Transcribed_RNA"/>
</dbReference>
<evidence type="ECO:0000313" key="3">
    <source>
        <dbReference type="EMBL" id="CAE0459840.1"/>
    </source>
</evidence>
<dbReference type="SMART" id="SM00698">
    <property type="entry name" value="MORN"/>
    <property type="match status" value="4"/>
</dbReference>
<evidence type="ECO:0000256" key="2">
    <source>
        <dbReference type="SAM" id="MobiDB-lite"/>
    </source>
</evidence>
<feature type="region of interest" description="Disordered" evidence="2">
    <location>
        <begin position="1"/>
        <end position="36"/>
    </location>
</feature>
<dbReference type="PANTHER" id="PTHR43215">
    <property type="entry name" value="RADIAL SPOKE HEAD 1 HOMOLOG"/>
    <property type="match status" value="1"/>
</dbReference>
<organism evidence="3">
    <name type="scientific">Chaetoceros debilis</name>
    <dbReference type="NCBI Taxonomy" id="122233"/>
    <lineage>
        <taxon>Eukaryota</taxon>
        <taxon>Sar</taxon>
        <taxon>Stramenopiles</taxon>
        <taxon>Ochrophyta</taxon>
        <taxon>Bacillariophyta</taxon>
        <taxon>Coscinodiscophyceae</taxon>
        <taxon>Chaetocerotophycidae</taxon>
        <taxon>Chaetocerotales</taxon>
        <taxon>Chaetocerotaceae</taxon>
        <taxon>Chaetoceros</taxon>
    </lineage>
</organism>
<dbReference type="Pfam" id="PF02493">
    <property type="entry name" value="MORN"/>
    <property type="match status" value="4"/>
</dbReference>
<feature type="compositionally biased region" description="Basic residues" evidence="2">
    <location>
        <begin position="1"/>
        <end position="11"/>
    </location>
</feature>
<proteinExistence type="predicted"/>
<dbReference type="InterPro" id="IPR003409">
    <property type="entry name" value="MORN"/>
</dbReference>
<gene>
    <name evidence="3" type="ORF">CDEB00056_LOCUS4681</name>
</gene>
<keyword evidence="1" id="KW-0677">Repeat</keyword>
<dbReference type="PANTHER" id="PTHR43215:SF14">
    <property type="entry name" value="RADIAL SPOKE HEAD 1 HOMOLOG"/>
    <property type="match status" value="1"/>
</dbReference>
<evidence type="ECO:0000256" key="1">
    <source>
        <dbReference type="ARBA" id="ARBA00022737"/>
    </source>
</evidence>